<dbReference type="SUPFAM" id="SSF54211">
    <property type="entry name" value="Ribosomal protein S5 domain 2-like"/>
    <property type="match status" value="1"/>
</dbReference>
<dbReference type="GO" id="GO:0005524">
    <property type="term" value="F:ATP binding"/>
    <property type="evidence" value="ECO:0007669"/>
    <property type="project" value="UniProtKB-KW"/>
</dbReference>
<dbReference type="Pfam" id="PF00288">
    <property type="entry name" value="GHMP_kinases_N"/>
    <property type="match status" value="1"/>
</dbReference>
<dbReference type="InterPro" id="IPR036554">
    <property type="entry name" value="GHMP_kinase_C_sf"/>
</dbReference>
<dbReference type="InterPro" id="IPR014721">
    <property type="entry name" value="Ribsml_uS5_D2-typ_fold_subgr"/>
</dbReference>
<dbReference type="NCBIfam" id="NF002870">
    <property type="entry name" value="PRK03188.1"/>
    <property type="match status" value="1"/>
</dbReference>
<evidence type="ECO:0000256" key="5">
    <source>
        <dbReference type="ARBA" id="ARBA00022777"/>
    </source>
</evidence>
<evidence type="ECO:0000256" key="3">
    <source>
        <dbReference type="ARBA" id="ARBA00022679"/>
    </source>
</evidence>
<keyword evidence="3" id="KW-0808">Transferase</keyword>
<dbReference type="InterPro" id="IPR006204">
    <property type="entry name" value="GHMP_kinase_N_dom"/>
</dbReference>
<feature type="domain" description="GHMP kinase C-terminal" evidence="9">
    <location>
        <begin position="148"/>
        <end position="223"/>
    </location>
</feature>
<dbReference type="Gene3D" id="3.30.70.890">
    <property type="entry name" value="GHMP kinase, C-terminal domain"/>
    <property type="match status" value="1"/>
</dbReference>
<protein>
    <recommendedName>
        <fullName evidence="2">4-(cytidine 5'-diphospho)-2-C-methyl-D-erythritol kinase</fullName>
        <ecNumber evidence="2">2.7.1.148</ecNumber>
    </recommendedName>
    <alternativeName>
        <fullName evidence="7">4-(cytidine-5'-diphospho)-2-C-methyl-D-erythritol kinase</fullName>
    </alternativeName>
</protein>
<dbReference type="AlphaFoldDB" id="A0A6J6JI38"/>
<evidence type="ECO:0000259" key="9">
    <source>
        <dbReference type="Pfam" id="PF08544"/>
    </source>
</evidence>
<comment type="similarity">
    <text evidence="1">Belongs to the GHMP kinase family. IspE subfamily.</text>
</comment>
<reference evidence="10" key="1">
    <citation type="submission" date="2020-05" db="EMBL/GenBank/DDBJ databases">
        <authorList>
            <person name="Chiriac C."/>
            <person name="Salcher M."/>
            <person name="Ghai R."/>
            <person name="Kavagutti S V."/>
        </authorList>
    </citation>
    <scope>NUCLEOTIDE SEQUENCE</scope>
</reference>
<dbReference type="GO" id="GO:0016114">
    <property type="term" value="P:terpenoid biosynthetic process"/>
    <property type="evidence" value="ECO:0007669"/>
    <property type="project" value="InterPro"/>
</dbReference>
<dbReference type="EC" id="2.7.1.148" evidence="2"/>
<gene>
    <name evidence="10" type="ORF">UFOPK1961_01045</name>
</gene>
<dbReference type="PANTHER" id="PTHR43527">
    <property type="entry name" value="4-DIPHOSPHOCYTIDYL-2-C-METHYL-D-ERYTHRITOL KINASE, CHLOROPLASTIC"/>
    <property type="match status" value="1"/>
</dbReference>
<dbReference type="InterPro" id="IPR020568">
    <property type="entry name" value="Ribosomal_Su5_D2-typ_SF"/>
</dbReference>
<dbReference type="InterPro" id="IPR004424">
    <property type="entry name" value="IspE"/>
</dbReference>
<dbReference type="GO" id="GO:0050515">
    <property type="term" value="F:4-(cytidine 5'-diphospho)-2-C-methyl-D-erythritol kinase activity"/>
    <property type="evidence" value="ECO:0007669"/>
    <property type="project" value="UniProtKB-EC"/>
</dbReference>
<organism evidence="10">
    <name type="scientific">freshwater metagenome</name>
    <dbReference type="NCBI Taxonomy" id="449393"/>
    <lineage>
        <taxon>unclassified sequences</taxon>
        <taxon>metagenomes</taxon>
        <taxon>ecological metagenomes</taxon>
    </lineage>
</organism>
<dbReference type="PIRSF" id="PIRSF010376">
    <property type="entry name" value="IspE"/>
    <property type="match status" value="1"/>
</dbReference>
<evidence type="ECO:0000256" key="4">
    <source>
        <dbReference type="ARBA" id="ARBA00022741"/>
    </source>
</evidence>
<evidence type="ECO:0000256" key="1">
    <source>
        <dbReference type="ARBA" id="ARBA00009684"/>
    </source>
</evidence>
<dbReference type="Pfam" id="PF08544">
    <property type="entry name" value="GHMP_kinases_C"/>
    <property type="match status" value="1"/>
</dbReference>
<evidence type="ECO:0000256" key="7">
    <source>
        <dbReference type="ARBA" id="ARBA00032554"/>
    </source>
</evidence>
<keyword evidence="6" id="KW-0067">ATP-binding</keyword>
<name>A0A6J6JI38_9ZZZZ</name>
<accession>A0A6J6JI38</accession>
<dbReference type="PANTHER" id="PTHR43527:SF2">
    <property type="entry name" value="4-DIPHOSPHOCYTIDYL-2-C-METHYL-D-ERYTHRITOL KINASE, CHLOROPLASTIC"/>
    <property type="match status" value="1"/>
</dbReference>
<dbReference type="SUPFAM" id="SSF55060">
    <property type="entry name" value="GHMP Kinase, C-terminal domain"/>
    <property type="match status" value="1"/>
</dbReference>
<dbReference type="EMBL" id="CAEZVJ010000142">
    <property type="protein sequence ID" value="CAB4635579.1"/>
    <property type="molecule type" value="Genomic_DNA"/>
</dbReference>
<evidence type="ECO:0000259" key="8">
    <source>
        <dbReference type="Pfam" id="PF00288"/>
    </source>
</evidence>
<dbReference type="InterPro" id="IPR013750">
    <property type="entry name" value="GHMP_kinase_C_dom"/>
</dbReference>
<keyword evidence="4" id="KW-0547">Nucleotide-binding</keyword>
<proteinExistence type="inferred from homology"/>
<evidence type="ECO:0000313" key="10">
    <source>
        <dbReference type="EMBL" id="CAB4635579.1"/>
    </source>
</evidence>
<sequence>MDESNLVIRAARAVATASGYTGGADIQVVKRVPIAGGMGGGSADAAATLVAVDALWGTNLGAAKLSEIAATLGADVPFALHGGTALGLGRGDILSPVLAKSSFHWVLVLNNAGLSTPDVFRQLDRHRAEHSIEIETVAVDPSVESELLQALRTGDAMALAEYLRNDLQAAALQLMPHLGETLEFGETHGALAGIVSGSGPTIALLVADEDSAADLAASLTADGRNAISVSAPALGARVN</sequence>
<keyword evidence="5" id="KW-0418">Kinase</keyword>
<evidence type="ECO:0000256" key="2">
    <source>
        <dbReference type="ARBA" id="ARBA00012052"/>
    </source>
</evidence>
<feature type="domain" description="GHMP kinase N-terminal" evidence="8">
    <location>
        <begin position="5"/>
        <end position="83"/>
    </location>
</feature>
<evidence type="ECO:0000256" key="6">
    <source>
        <dbReference type="ARBA" id="ARBA00022840"/>
    </source>
</evidence>
<dbReference type="Gene3D" id="3.30.230.10">
    <property type="match status" value="1"/>
</dbReference>